<keyword evidence="3" id="KW-1003">Cell membrane</keyword>
<feature type="transmembrane region" description="Helical" evidence="9">
    <location>
        <begin position="98"/>
        <end position="119"/>
    </location>
</feature>
<dbReference type="Proteomes" id="UP000694888">
    <property type="component" value="Unplaced"/>
</dbReference>
<dbReference type="InterPro" id="IPR026612">
    <property type="entry name" value="STRA6-like"/>
</dbReference>
<dbReference type="Pfam" id="PF14752">
    <property type="entry name" value="RBP_receptor"/>
    <property type="match status" value="1"/>
</dbReference>
<evidence type="ECO:0000313" key="11">
    <source>
        <dbReference type="RefSeq" id="XP_005110798.3"/>
    </source>
</evidence>
<evidence type="ECO:0000256" key="6">
    <source>
        <dbReference type="ARBA" id="ARBA00023136"/>
    </source>
</evidence>
<dbReference type="PANTHER" id="PTHR21444:SF15">
    <property type="entry name" value="RECEPTOR FOR RETINOL UPTAKE STRA6"/>
    <property type="match status" value="1"/>
</dbReference>
<comment type="subcellular location">
    <subcellularLocation>
        <location evidence="1">Cell membrane</location>
        <topology evidence="1">Multi-pass membrane protein</topology>
    </subcellularLocation>
</comment>
<feature type="compositionally biased region" description="Low complexity" evidence="8">
    <location>
        <begin position="525"/>
        <end position="536"/>
    </location>
</feature>
<keyword evidence="2" id="KW-0813">Transport</keyword>
<feature type="transmembrane region" description="Helical" evidence="9">
    <location>
        <begin position="165"/>
        <end position="192"/>
    </location>
</feature>
<reference evidence="11" key="1">
    <citation type="submission" date="2025-08" db="UniProtKB">
        <authorList>
            <consortium name="RefSeq"/>
        </authorList>
    </citation>
    <scope>IDENTIFICATION</scope>
</reference>
<evidence type="ECO:0000256" key="3">
    <source>
        <dbReference type="ARBA" id="ARBA00022475"/>
    </source>
</evidence>
<feature type="region of interest" description="Disordered" evidence="8">
    <location>
        <begin position="463"/>
        <end position="547"/>
    </location>
</feature>
<evidence type="ECO:0000313" key="10">
    <source>
        <dbReference type="Proteomes" id="UP000694888"/>
    </source>
</evidence>
<evidence type="ECO:0000256" key="1">
    <source>
        <dbReference type="ARBA" id="ARBA00004651"/>
    </source>
</evidence>
<evidence type="ECO:0000256" key="9">
    <source>
        <dbReference type="SAM" id="Phobius"/>
    </source>
</evidence>
<evidence type="ECO:0000256" key="7">
    <source>
        <dbReference type="ARBA" id="ARBA00023170"/>
    </source>
</evidence>
<proteinExistence type="predicted"/>
<sequence>MSNVIKAKVLGILHKVIYKSESGFRYPSRLIAVMIVAGIVVYVITLEFMVQLVTLLDYVMDSLLFQMELVGWDQYPGEDKEVTEYRNSLIVSYYFTNIIKICTIVSIALGCVISFLTILHMMSSFRTNLYAMYRGDYRNIPSPYENSGVTLCIGSIKYAGFQVAYIVWAFIISVLILFILCIILAGLIVLIINGVTDWLVNKLLQVWPSLLITLVLLIVQKLLAKFIFLQDRGQWLRLDNRRFFFIFTYFMFFFNIFMGLVSCLLRILKAIGVGTIFLARLDNSTLPRKFEFFDPGFKAYQGFIHMEAAHTHPVVNVFIRLLMALKNERMKQKSSSTAVDVDKVGVNGVTNHTYDGSLKGASDGEVKVRPVNVAARFNWHVTYTLLYNPAIRVYRKGYMQALMRARKEGLKIPISDKPVTDFDLVKTQEEREKERKEEAERIKMEEKKHHMISTGLSSIALGLGSGLNEESDDGVKSRNTKPDKKHGRITGFFKGKNKKNGGGANGGEHHAMFHMQTRDTTEENPQSPSSSSSSPQVVETSDVDVRC</sequence>
<feature type="compositionally biased region" description="Basic and acidic residues" evidence="8">
    <location>
        <begin position="473"/>
        <end position="482"/>
    </location>
</feature>
<keyword evidence="10" id="KW-1185">Reference proteome</keyword>
<dbReference type="PANTHER" id="PTHR21444">
    <property type="entry name" value="COILED-COIL DOMAIN-CONTAINING PROTEIN 180"/>
    <property type="match status" value="1"/>
</dbReference>
<organism evidence="10 11">
    <name type="scientific">Aplysia californica</name>
    <name type="common">California sea hare</name>
    <dbReference type="NCBI Taxonomy" id="6500"/>
    <lineage>
        <taxon>Eukaryota</taxon>
        <taxon>Metazoa</taxon>
        <taxon>Spiralia</taxon>
        <taxon>Lophotrochozoa</taxon>
        <taxon>Mollusca</taxon>
        <taxon>Gastropoda</taxon>
        <taxon>Heterobranchia</taxon>
        <taxon>Euthyneura</taxon>
        <taxon>Tectipleura</taxon>
        <taxon>Aplysiida</taxon>
        <taxon>Aplysioidea</taxon>
        <taxon>Aplysiidae</taxon>
        <taxon>Aplysia</taxon>
    </lineage>
</organism>
<keyword evidence="4 9" id="KW-0812">Transmembrane</keyword>
<keyword evidence="5 9" id="KW-1133">Transmembrane helix</keyword>
<accession>A0ABM0K7S5</accession>
<feature type="transmembrane region" description="Helical" evidence="9">
    <location>
        <begin position="243"/>
        <end position="268"/>
    </location>
</feature>
<keyword evidence="6 9" id="KW-0472">Membrane</keyword>
<evidence type="ECO:0000256" key="5">
    <source>
        <dbReference type="ARBA" id="ARBA00022989"/>
    </source>
</evidence>
<dbReference type="GeneID" id="101864423"/>
<keyword evidence="7 11" id="KW-0675">Receptor</keyword>
<feature type="compositionally biased region" description="Basic and acidic residues" evidence="8">
    <location>
        <begin position="507"/>
        <end position="521"/>
    </location>
</feature>
<evidence type="ECO:0000256" key="8">
    <source>
        <dbReference type="SAM" id="MobiDB-lite"/>
    </source>
</evidence>
<dbReference type="RefSeq" id="XP_005110798.3">
    <property type="nucleotide sequence ID" value="XM_005110741.3"/>
</dbReference>
<feature type="transmembrane region" description="Helical" evidence="9">
    <location>
        <begin position="30"/>
        <end position="53"/>
    </location>
</feature>
<evidence type="ECO:0000256" key="2">
    <source>
        <dbReference type="ARBA" id="ARBA00022448"/>
    </source>
</evidence>
<evidence type="ECO:0000256" key="4">
    <source>
        <dbReference type="ARBA" id="ARBA00022692"/>
    </source>
</evidence>
<name>A0ABM0K7S5_APLCA</name>
<gene>
    <name evidence="11" type="primary">LOC101864423</name>
</gene>
<feature type="transmembrane region" description="Helical" evidence="9">
    <location>
        <begin position="204"/>
        <end position="223"/>
    </location>
</feature>
<protein>
    <submittedName>
        <fullName evidence="11">Receptor for retinol uptake STRA6</fullName>
    </submittedName>
</protein>